<evidence type="ECO:0000313" key="2">
    <source>
        <dbReference type="Proteomes" id="UP000284605"/>
    </source>
</evidence>
<keyword evidence="2" id="KW-1185">Reference proteome</keyword>
<comment type="caution">
    <text evidence="1">The sequence shown here is derived from an EMBL/GenBank/DDBJ whole genome shotgun (WGS) entry which is preliminary data.</text>
</comment>
<dbReference type="AlphaFoldDB" id="A0A418WH15"/>
<dbReference type="Proteomes" id="UP000284605">
    <property type="component" value="Unassembled WGS sequence"/>
</dbReference>
<evidence type="ECO:0000313" key="1">
    <source>
        <dbReference type="EMBL" id="RJF89327.1"/>
    </source>
</evidence>
<protein>
    <submittedName>
        <fullName evidence="1">Uncharacterized protein</fullName>
    </submittedName>
</protein>
<reference evidence="1 2" key="1">
    <citation type="submission" date="2018-09" db="EMBL/GenBank/DDBJ databases">
        <authorList>
            <person name="Zhu H."/>
        </authorList>
    </citation>
    <scope>NUCLEOTIDE SEQUENCE [LARGE SCALE GENOMIC DNA]</scope>
    <source>
        <strain evidence="1 2">K1W22B-8</strain>
    </source>
</reference>
<name>A0A418WH15_9PROT</name>
<proteinExistence type="predicted"/>
<dbReference type="EMBL" id="QYUK01000011">
    <property type="protein sequence ID" value="RJF89327.1"/>
    <property type="molecule type" value="Genomic_DNA"/>
</dbReference>
<sequence length="179" mass="19251">MLSVDSQSITITRPTEAGWNQAWTITNGQISSRAEKADGSLSFDTVLNSANGEYDLTAVRFMGETFSGSNIPQWMKDFYSEAGSSSASDSSAEVLAELTTKFEKINTFMTDGLGADVVALVDSAVRLEGNSLLLGYLVQRLYLGSIPTKWADIQLSGLLPELTAALSVLGQRITVVWAI</sequence>
<gene>
    <name evidence="1" type="ORF">D3874_22070</name>
</gene>
<accession>A0A418WH15</accession>
<organism evidence="1 2">
    <name type="scientific">Oleomonas cavernae</name>
    <dbReference type="NCBI Taxonomy" id="2320859"/>
    <lineage>
        <taxon>Bacteria</taxon>
        <taxon>Pseudomonadati</taxon>
        <taxon>Pseudomonadota</taxon>
        <taxon>Alphaproteobacteria</taxon>
        <taxon>Acetobacterales</taxon>
        <taxon>Acetobacteraceae</taxon>
        <taxon>Oleomonas</taxon>
    </lineage>
</organism>